<comment type="caution">
    <text evidence="3">The sequence shown here is derived from an EMBL/GenBank/DDBJ whole genome shotgun (WGS) entry which is preliminary data.</text>
</comment>
<dbReference type="Pfam" id="PF17921">
    <property type="entry name" value="Integrase_H2C2"/>
    <property type="match status" value="1"/>
</dbReference>
<reference evidence="4" key="1">
    <citation type="submission" date="2024-07" db="EMBL/GenBank/DDBJ databases">
        <title>Two chromosome-level genome assemblies of Korean endemic species Abeliophyllum distichum and Forsythia ovata (Oleaceae).</title>
        <authorList>
            <person name="Jang H."/>
        </authorList>
    </citation>
    <scope>NUCLEOTIDE SEQUENCE [LARGE SCALE GENOMIC DNA]</scope>
</reference>
<dbReference type="Proteomes" id="UP001604336">
    <property type="component" value="Unassembled WGS sequence"/>
</dbReference>
<protein>
    <submittedName>
        <fullName evidence="3">Transposon Ty3-I Gag-Pol polyprotein</fullName>
    </submittedName>
</protein>
<dbReference type="PANTHER" id="PTHR48475:SF2">
    <property type="entry name" value="RIBONUCLEASE H"/>
    <property type="match status" value="1"/>
</dbReference>
<dbReference type="PANTHER" id="PTHR48475">
    <property type="entry name" value="RIBONUCLEASE H"/>
    <property type="match status" value="1"/>
</dbReference>
<dbReference type="AlphaFoldDB" id="A0ABD1TWK3"/>
<dbReference type="InterPro" id="IPR041588">
    <property type="entry name" value="Integrase_H2C2"/>
</dbReference>
<proteinExistence type="predicted"/>
<evidence type="ECO:0000313" key="3">
    <source>
        <dbReference type="EMBL" id="KAL2517102.1"/>
    </source>
</evidence>
<organism evidence="3 4">
    <name type="scientific">Abeliophyllum distichum</name>
    <dbReference type="NCBI Taxonomy" id="126358"/>
    <lineage>
        <taxon>Eukaryota</taxon>
        <taxon>Viridiplantae</taxon>
        <taxon>Streptophyta</taxon>
        <taxon>Embryophyta</taxon>
        <taxon>Tracheophyta</taxon>
        <taxon>Spermatophyta</taxon>
        <taxon>Magnoliopsida</taxon>
        <taxon>eudicotyledons</taxon>
        <taxon>Gunneridae</taxon>
        <taxon>Pentapetalae</taxon>
        <taxon>asterids</taxon>
        <taxon>lamiids</taxon>
        <taxon>Lamiales</taxon>
        <taxon>Oleaceae</taxon>
        <taxon>Forsythieae</taxon>
        <taxon>Abeliophyllum</taxon>
    </lineage>
</organism>
<gene>
    <name evidence="3" type="ORF">Adt_13349</name>
</gene>
<evidence type="ECO:0000313" key="4">
    <source>
        <dbReference type="Proteomes" id="UP001604336"/>
    </source>
</evidence>
<name>A0ABD1TWK3_9LAMI</name>
<accession>A0ABD1TWK3</accession>
<dbReference type="EMBL" id="JBFOLK010000004">
    <property type="protein sequence ID" value="KAL2517102.1"/>
    <property type="molecule type" value="Genomic_DNA"/>
</dbReference>
<feature type="domain" description="Integrase zinc-binding" evidence="2">
    <location>
        <begin position="438"/>
        <end position="488"/>
    </location>
</feature>
<evidence type="ECO:0000256" key="1">
    <source>
        <dbReference type="SAM" id="MobiDB-lite"/>
    </source>
</evidence>
<sequence>MKDKENNCKSEKRVPRKHLLLAPRSAKTHSLEILGIHILNTSLENVLMQTKGNDILKKPVPMRVNSFEMNQRKYCKYHRSVGHDTDDCRDLKGEIESLIRRGHLKEFLARPAREVELPPPRNQVRLPPPSPPQQGRGKIHMIAEGNQHLEGSRRQRRKLSREAQTCYQKKPVEELGHLDPRLDQHEQKVELIEELELIEVDLNYPEKVLRIGKELMELIKSQLMTFLKDNIDVFAWEHADMKRIDPKVACHRLNIILDVKPRQQHRCLFNLERYEALAKEVDKLLNCSFIRESLYLQWMANLVLVKKSNGTWRIEKHQSNLPMVSQRDVFQTHREDHRAQLTISEKIEELENIPIGRINYAAINQPEHMLTTVELNPSWMDEIIQFLKDGRVTPDSAEARKLRTITTRYTLIDEVLFKKGFSIQLLMCLREDKARYALNEVHEGVSCNCTGGQSLAHKILRQGYFWPSLKKDSIKFVQKCDKCQRFTPTIRAHLERPISILSSWPFSK</sequence>
<evidence type="ECO:0000259" key="2">
    <source>
        <dbReference type="Pfam" id="PF17921"/>
    </source>
</evidence>
<dbReference type="InterPro" id="IPR043502">
    <property type="entry name" value="DNA/RNA_pol_sf"/>
</dbReference>
<feature type="region of interest" description="Disordered" evidence="1">
    <location>
        <begin position="112"/>
        <end position="137"/>
    </location>
</feature>
<feature type="compositionally biased region" description="Pro residues" evidence="1">
    <location>
        <begin position="117"/>
        <end position="132"/>
    </location>
</feature>
<dbReference type="Gene3D" id="1.10.340.70">
    <property type="match status" value="1"/>
</dbReference>
<dbReference type="Gene3D" id="3.10.10.10">
    <property type="entry name" value="HIV Type 1 Reverse Transcriptase, subunit A, domain 1"/>
    <property type="match status" value="1"/>
</dbReference>
<keyword evidence="4" id="KW-1185">Reference proteome</keyword>
<dbReference type="SUPFAM" id="SSF56672">
    <property type="entry name" value="DNA/RNA polymerases"/>
    <property type="match status" value="1"/>
</dbReference>